<dbReference type="EMBL" id="CP002345">
    <property type="protein sequence ID" value="ADQ79023.1"/>
    <property type="molecule type" value="Genomic_DNA"/>
</dbReference>
<keyword evidence="3" id="KW-1185">Reference proteome</keyword>
<evidence type="ECO:0000313" key="2">
    <source>
        <dbReference type="EMBL" id="ADQ79023.1"/>
    </source>
</evidence>
<dbReference type="RefSeq" id="WP_013444392.1">
    <property type="nucleotide sequence ID" value="NC_014734.1"/>
</dbReference>
<proteinExistence type="predicted"/>
<dbReference type="AlphaFoldDB" id="E4T2S9"/>
<name>E4T2S9_PALPW</name>
<evidence type="ECO:0008006" key="4">
    <source>
        <dbReference type="Google" id="ProtNLM"/>
    </source>
</evidence>
<dbReference type="OrthoDB" id="1112098at2"/>
<dbReference type="STRING" id="694427.Palpr_0871"/>
<evidence type="ECO:0000313" key="3">
    <source>
        <dbReference type="Proteomes" id="UP000008718"/>
    </source>
</evidence>
<dbReference type="eggNOG" id="ENOG502ZNWG">
    <property type="taxonomic scope" value="Bacteria"/>
</dbReference>
<feature type="signal peptide" evidence="1">
    <location>
        <begin position="1"/>
        <end position="18"/>
    </location>
</feature>
<dbReference type="Proteomes" id="UP000008718">
    <property type="component" value="Chromosome"/>
</dbReference>
<sequence>MKYIFIFVLFLCSSVLSGQNTGKFLEGKVSYLSSQHVYVQFVSTEGIQPGDTLFLSKNKAYVPVLTVSSLSSISCMAVPLSSVGLSVSTPIYARPRTDSKQASLDVVAQRTQTPIAVNDIAINKVGATETYKDHKSKVDGRLSLSSYTNIYSTSPSFYQTTQRFRYNLGLNVRHIGNSNLSMESNLSFTHKLNDNVVLHDALKVYDLNLKYDFDKTSSLTLGRKININMANAGAVDGLQYEKKLKNFTVGALVGSRPDSVYGFDPKLLQFAAFASHNIQTESGYMLTSLAFFNQMTKFQTGRRFMYFQHSNSLLKNLDLFCSFEVDLYNARDSSNTIDLTGAYVSLRYRPFRKLSLSLSYDARKNIYYYETYKSKRDSLLEKETRQGYRFQFNYRPFRKLSWGGTAGYRLQTPSSKAALNGYTYLTYSQLPFIDVSATLFATMNKSDNMDGNDYGITLSRDIIDGKLSVDVEYRRENYNLSNYKTTTLPNISLVTLKEQTADLSFSWRLSKKLTLSADFEGSIDADKNYNGRAFINLSQRF</sequence>
<gene>
    <name evidence="2" type="ordered locus">Palpr_0871</name>
</gene>
<dbReference type="KEGG" id="ppn:Palpr_0871"/>
<organism evidence="2 3">
    <name type="scientific">Paludibacter propionicigenes (strain DSM 17365 / JCM 13257 / WB4)</name>
    <dbReference type="NCBI Taxonomy" id="694427"/>
    <lineage>
        <taxon>Bacteria</taxon>
        <taxon>Pseudomonadati</taxon>
        <taxon>Bacteroidota</taxon>
        <taxon>Bacteroidia</taxon>
        <taxon>Bacteroidales</taxon>
        <taxon>Paludibacteraceae</taxon>
        <taxon>Paludibacter</taxon>
    </lineage>
</organism>
<reference key="1">
    <citation type="submission" date="2010-11" db="EMBL/GenBank/DDBJ databases">
        <title>The complete genome of Paludibacter propionicigenes DSM 17365.</title>
        <authorList>
            <consortium name="US DOE Joint Genome Institute (JGI-PGF)"/>
            <person name="Lucas S."/>
            <person name="Copeland A."/>
            <person name="Lapidus A."/>
            <person name="Bruce D."/>
            <person name="Goodwin L."/>
            <person name="Pitluck S."/>
            <person name="Kyrpides N."/>
            <person name="Mavromatis K."/>
            <person name="Ivanova N."/>
            <person name="Munk A.C."/>
            <person name="Brettin T."/>
            <person name="Detter J.C."/>
            <person name="Han C."/>
            <person name="Tapia R."/>
            <person name="Land M."/>
            <person name="Hauser L."/>
            <person name="Markowitz V."/>
            <person name="Cheng J.-F."/>
            <person name="Hugenholtz P."/>
            <person name="Woyke T."/>
            <person name="Wu D."/>
            <person name="Gronow S."/>
            <person name="Wellnitz S."/>
            <person name="Brambilla E."/>
            <person name="Klenk H.-P."/>
            <person name="Eisen J.A."/>
        </authorList>
    </citation>
    <scope>NUCLEOTIDE SEQUENCE</scope>
    <source>
        <strain>WB4</strain>
    </source>
</reference>
<dbReference type="HOGENOM" id="CLU_502296_0_0_10"/>
<dbReference type="TCDB" id="9.B.190.1.1">
    <property type="family name" value="the putative beta barrel porin-8 (bbp8) family"/>
</dbReference>
<reference evidence="2 3" key="2">
    <citation type="journal article" date="2011" name="Stand. Genomic Sci.">
        <title>Complete genome sequence of Paludibacter propionicigenes type strain (WB4).</title>
        <authorList>
            <person name="Gronow S."/>
            <person name="Munk C."/>
            <person name="Lapidus A."/>
            <person name="Nolan M."/>
            <person name="Lucas S."/>
            <person name="Hammon N."/>
            <person name="Deshpande S."/>
            <person name="Cheng J.F."/>
            <person name="Tapia R."/>
            <person name="Han C."/>
            <person name="Goodwin L."/>
            <person name="Pitluck S."/>
            <person name="Liolios K."/>
            <person name="Ivanova N."/>
            <person name="Mavromatis K."/>
            <person name="Mikhailova N."/>
            <person name="Pati A."/>
            <person name="Chen A."/>
            <person name="Palaniappan K."/>
            <person name="Land M."/>
            <person name="Hauser L."/>
            <person name="Chang Y.J."/>
            <person name="Jeffries C.D."/>
            <person name="Brambilla E."/>
            <person name="Rohde M."/>
            <person name="Goker M."/>
            <person name="Detter J.C."/>
            <person name="Woyke T."/>
            <person name="Bristow J."/>
            <person name="Eisen J.A."/>
            <person name="Markowitz V."/>
            <person name="Hugenholtz P."/>
            <person name="Kyrpides N.C."/>
            <person name="Klenk H.P."/>
        </authorList>
    </citation>
    <scope>NUCLEOTIDE SEQUENCE [LARGE SCALE GENOMIC DNA]</scope>
    <source>
        <strain evidence="3">DSM 17365 / JCM 13257 / WB4</strain>
    </source>
</reference>
<accession>E4T2S9</accession>
<keyword evidence="1" id="KW-0732">Signal</keyword>
<evidence type="ECO:0000256" key="1">
    <source>
        <dbReference type="SAM" id="SignalP"/>
    </source>
</evidence>
<protein>
    <recommendedName>
        <fullName evidence="4">Outer membrane protein beta-barrel domain-containing protein</fullName>
    </recommendedName>
</protein>
<feature type="chain" id="PRO_5003187555" description="Outer membrane protein beta-barrel domain-containing protein" evidence="1">
    <location>
        <begin position="19"/>
        <end position="541"/>
    </location>
</feature>